<accession>A0A9Q3CXZ1</accession>
<evidence type="ECO:0000313" key="2">
    <source>
        <dbReference type="EMBL" id="MBW0491902.1"/>
    </source>
</evidence>
<evidence type="ECO:0000313" key="3">
    <source>
        <dbReference type="Proteomes" id="UP000765509"/>
    </source>
</evidence>
<dbReference type="AlphaFoldDB" id="A0A9Q3CXZ1"/>
<organism evidence="2 3">
    <name type="scientific">Austropuccinia psidii MF-1</name>
    <dbReference type="NCBI Taxonomy" id="1389203"/>
    <lineage>
        <taxon>Eukaryota</taxon>
        <taxon>Fungi</taxon>
        <taxon>Dikarya</taxon>
        <taxon>Basidiomycota</taxon>
        <taxon>Pucciniomycotina</taxon>
        <taxon>Pucciniomycetes</taxon>
        <taxon>Pucciniales</taxon>
        <taxon>Sphaerophragmiaceae</taxon>
        <taxon>Austropuccinia</taxon>
    </lineage>
</organism>
<keyword evidence="3" id="KW-1185">Reference proteome</keyword>
<comment type="caution">
    <text evidence="2">The sequence shown here is derived from an EMBL/GenBank/DDBJ whole genome shotgun (WGS) entry which is preliminary data.</text>
</comment>
<feature type="region of interest" description="Disordered" evidence="1">
    <location>
        <begin position="70"/>
        <end position="89"/>
    </location>
</feature>
<dbReference type="EMBL" id="AVOT02011314">
    <property type="protein sequence ID" value="MBW0491902.1"/>
    <property type="molecule type" value="Genomic_DNA"/>
</dbReference>
<feature type="compositionally biased region" description="Polar residues" evidence="1">
    <location>
        <begin position="79"/>
        <end position="89"/>
    </location>
</feature>
<proteinExistence type="predicted"/>
<feature type="region of interest" description="Disordered" evidence="1">
    <location>
        <begin position="1"/>
        <end position="25"/>
    </location>
</feature>
<evidence type="ECO:0000256" key="1">
    <source>
        <dbReference type="SAM" id="MobiDB-lite"/>
    </source>
</evidence>
<dbReference type="Proteomes" id="UP000765509">
    <property type="component" value="Unassembled WGS sequence"/>
</dbReference>
<reference evidence="2" key="1">
    <citation type="submission" date="2021-03" db="EMBL/GenBank/DDBJ databases">
        <title>Draft genome sequence of rust myrtle Austropuccinia psidii MF-1, a brazilian biotype.</title>
        <authorList>
            <person name="Quecine M.C."/>
            <person name="Pachon D.M.R."/>
            <person name="Bonatelli M.L."/>
            <person name="Correr F.H."/>
            <person name="Franceschini L.M."/>
            <person name="Leite T.F."/>
            <person name="Margarido G.R.A."/>
            <person name="Almeida C.A."/>
            <person name="Ferrarezi J.A."/>
            <person name="Labate C.A."/>
        </authorList>
    </citation>
    <scope>NUCLEOTIDE SEQUENCE</scope>
    <source>
        <strain evidence="2">MF-1</strain>
    </source>
</reference>
<name>A0A9Q3CXZ1_9BASI</name>
<sequence length="89" mass="9660">MLSFLMHLHPPQDETSTLPPISALTPPCTSTSLPLTIFTLLQRPQDETMIPPSPLLTLLHPCLIFSSSYNPYGPRGPSSYASDTALTPP</sequence>
<protein>
    <submittedName>
        <fullName evidence="2">Uncharacterized protein</fullName>
    </submittedName>
</protein>
<gene>
    <name evidence="2" type="ORF">O181_031617</name>
</gene>